<dbReference type="SMART" id="SM00060">
    <property type="entry name" value="FN3"/>
    <property type="match status" value="4"/>
</dbReference>
<dbReference type="SUPFAM" id="SSF81296">
    <property type="entry name" value="E set domains"/>
    <property type="match status" value="1"/>
</dbReference>
<evidence type="ECO:0000313" key="10">
    <source>
        <dbReference type="EMBL" id="RAW02212.1"/>
    </source>
</evidence>
<dbReference type="Gene3D" id="3.10.450.490">
    <property type="match status" value="1"/>
</dbReference>
<dbReference type="InterPro" id="IPR013517">
    <property type="entry name" value="FG-GAP"/>
</dbReference>
<reference evidence="10 11" key="1">
    <citation type="submission" date="2018-06" db="EMBL/GenBank/DDBJ databases">
        <title>Chryseolinea flavus sp. nov., a member of the phylum Bacteroidetes isolated from soil.</title>
        <authorList>
            <person name="Li Y."/>
            <person name="Wang J."/>
        </authorList>
    </citation>
    <scope>NUCLEOTIDE SEQUENCE [LARGE SCALE GENOMIC DNA]</scope>
    <source>
        <strain evidence="10 11">SDU1-6</strain>
    </source>
</reference>
<proteinExistence type="inferred from homology"/>
<dbReference type="Proteomes" id="UP000251889">
    <property type="component" value="Unassembled WGS sequence"/>
</dbReference>
<evidence type="ECO:0000313" key="11">
    <source>
        <dbReference type="Proteomes" id="UP000251889"/>
    </source>
</evidence>
<dbReference type="InterPro" id="IPR028994">
    <property type="entry name" value="Integrin_alpha_N"/>
</dbReference>
<dbReference type="GO" id="GO:0006508">
    <property type="term" value="P:proteolysis"/>
    <property type="evidence" value="ECO:0007669"/>
    <property type="project" value="UniProtKB-KW"/>
</dbReference>
<keyword evidence="5" id="KW-0378">Hydrolase</keyword>
<dbReference type="InterPro" id="IPR036116">
    <property type="entry name" value="FN3_sf"/>
</dbReference>
<dbReference type="Pfam" id="PF02868">
    <property type="entry name" value="Peptidase_M4_C"/>
    <property type="match status" value="1"/>
</dbReference>
<dbReference type="InterPro" id="IPR050728">
    <property type="entry name" value="Zinc_Metalloprotease_M4"/>
</dbReference>
<dbReference type="InterPro" id="IPR013783">
    <property type="entry name" value="Ig-like_fold"/>
</dbReference>
<evidence type="ECO:0000259" key="9">
    <source>
        <dbReference type="PROSITE" id="PS50853"/>
    </source>
</evidence>
<dbReference type="PROSITE" id="PS50853">
    <property type="entry name" value="FN3"/>
    <property type="match status" value="2"/>
</dbReference>
<evidence type="ECO:0000256" key="4">
    <source>
        <dbReference type="ARBA" id="ARBA00022729"/>
    </source>
</evidence>
<dbReference type="SUPFAM" id="SSF49265">
    <property type="entry name" value="Fibronectin type III"/>
    <property type="match status" value="2"/>
</dbReference>
<comment type="caution">
    <text evidence="10">The sequence shown here is derived from an EMBL/GenBank/DDBJ whole genome shotgun (WGS) entry which is preliminary data.</text>
</comment>
<dbReference type="InterPro" id="IPR003961">
    <property type="entry name" value="FN3_dom"/>
</dbReference>
<dbReference type="Pfam" id="PF13517">
    <property type="entry name" value="FG-GAP_3"/>
    <property type="match status" value="1"/>
</dbReference>
<dbReference type="PRINTS" id="PR00730">
    <property type="entry name" value="THERMOLYSIN"/>
</dbReference>
<dbReference type="Gene3D" id="1.10.390.10">
    <property type="entry name" value="Neutral Protease Domain 2"/>
    <property type="match status" value="1"/>
</dbReference>
<evidence type="ECO:0000256" key="8">
    <source>
        <dbReference type="PIRSR" id="PIRSR623612-1"/>
    </source>
</evidence>
<name>A0A364Y5V2_9BACT</name>
<dbReference type="InterPro" id="IPR011096">
    <property type="entry name" value="FTP_domain"/>
</dbReference>
<dbReference type="PANTHER" id="PTHR33794:SF1">
    <property type="entry name" value="BACILLOLYSIN"/>
    <property type="match status" value="1"/>
</dbReference>
<keyword evidence="7" id="KW-0482">Metalloprotease</keyword>
<dbReference type="InterPro" id="IPR001570">
    <property type="entry name" value="Peptidase_M4_C_domain"/>
</dbReference>
<dbReference type="Pfam" id="PF01447">
    <property type="entry name" value="Peptidase_M4"/>
    <property type="match status" value="1"/>
</dbReference>
<dbReference type="InterPro" id="IPR013856">
    <property type="entry name" value="Peptidase_M4_domain"/>
</dbReference>
<dbReference type="SUPFAM" id="SSF69318">
    <property type="entry name" value="Integrin alpha N-terminal domain"/>
    <property type="match status" value="1"/>
</dbReference>
<dbReference type="Gene3D" id="3.10.170.10">
    <property type="match status" value="1"/>
</dbReference>
<gene>
    <name evidence="10" type="ORF">DQQ10_06630</name>
</gene>
<evidence type="ECO:0000256" key="2">
    <source>
        <dbReference type="ARBA" id="ARBA00022670"/>
    </source>
</evidence>
<keyword evidence="2" id="KW-0645">Protease</keyword>
<evidence type="ECO:0000256" key="6">
    <source>
        <dbReference type="ARBA" id="ARBA00022833"/>
    </source>
</evidence>
<dbReference type="GO" id="GO:0004222">
    <property type="term" value="F:metalloendopeptidase activity"/>
    <property type="evidence" value="ECO:0007669"/>
    <property type="project" value="InterPro"/>
</dbReference>
<dbReference type="GO" id="GO:0046872">
    <property type="term" value="F:metal ion binding"/>
    <property type="evidence" value="ECO:0007669"/>
    <property type="project" value="UniProtKB-KW"/>
</dbReference>
<keyword evidence="4" id="KW-0732">Signal</keyword>
<dbReference type="EMBL" id="QMFY01000002">
    <property type="protein sequence ID" value="RAW02212.1"/>
    <property type="molecule type" value="Genomic_DNA"/>
</dbReference>
<protein>
    <recommendedName>
        <fullName evidence="9">Fibronectin type-III domain-containing protein</fullName>
    </recommendedName>
</protein>
<keyword evidence="11" id="KW-1185">Reference proteome</keyword>
<dbReference type="InterPro" id="IPR023612">
    <property type="entry name" value="Peptidase_M4"/>
</dbReference>
<accession>A0A364Y5V2</accession>
<organism evidence="10 11">
    <name type="scientific">Pseudochryseolinea flava</name>
    <dbReference type="NCBI Taxonomy" id="2059302"/>
    <lineage>
        <taxon>Bacteria</taxon>
        <taxon>Pseudomonadati</taxon>
        <taxon>Bacteroidota</taxon>
        <taxon>Cytophagia</taxon>
        <taxon>Cytophagales</taxon>
        <taxon>Fulvivirgaceae</taxon>
        <taxon>Pseudochryseolinea</taxon>
    </lineage>
</organism>
<dbReference type="Gene3D" id="2.60.40.10">
    <property type="entry name" value="Immunoglobulins"/>
    <property type="match status" value="4"/>
</dbReference>
<dbReference type="InterPro" id="IPR002909">
    <property type="entry name" value="IPT_dom"/>
</dbReference>
<dbReference type="InterPro" id="IPR027268">
    <property type="entry name" value="Peptidase_M4/M1_CTD_sf"/>
</dbReference>
<dbReference type="SUPFAM" id="SSF55486">
    <property type="entry name" value="Metalloproteases ('zincins'), catalytic domain"/>
    <property type="match status" value="1"/>
</dbReference>
<dbReference type="Pfam" id="PF07504">
    <property type="entry name" value="FTP"/>
    <property type="match status" value="1"/>
</dbReference>
<evidence type="ECO:0000256" key="5">
    <source>
        <dbReference type="ARBA" id="ARBA00022801"/>
    </source>
</evidence>
<dbReference type="CDD" id="cd09597">
    <property type="entry name" value="M4_TLP"/>
    <property type="match status" value="1"/>
</dbReference>
<dbReference type="OrthoDB" id="291295at2"/>
<keyword evidence="3" id="KW-0479">Metal-binding</keyword>
<dbReference type="CDD" id="cd00063">
    <property type="entry name" value="FN3"/>
    <property type="match status" value="5"/>
</dbReference>
<evidence type="ECO:0000256" key="7">
    <source>
        <dbReference type="ARBA" id="ARBA00023049"/>
    </source>
</evidence>
<dbReference type="Pfam" id="PF00041">
    <property type="entry name" value="fn3"/>
    <property type="match status" value="2"/>
</dbReference>
<dbReference type="PANTHER" id="PTHR33794">
    <property type="entry name" value="BACILLOLYSIN"/>
    <property type="match status" value="1"/>
</dbReference>
<evidence type="ECO:0000256" key="1">
    <source>
        <dbReference type="ARBA" id="ARBA00009388"/>
    </source>
</evidence>
<dbReference type="CDD" id="cd00102">
    <property type="entry name" value="IPT"/>
    <property type="match status" value="1"/>
</dbReference>
<feature type="active site" evidence="8">
    <location>
        <position position="412"/>
    </location>
</feature>
<comment type="similarity">
    <text evidence="1">Belongs to the peptidase M4 family.</text>
</comment>
<dbReference type="Pfam" id="PF01833">
    <property type="entry name" value="TIG"/>
    <property type="match status" value="1"/>
</dbReference>
<sequence>MQKLGERYQVSDQKIIRTSAKHLQPVVYISKNCFMCKKFIPLILITLLLAGETFSQQILSTAVNAKSLSTGNQAPAKIHYANTNEPPRAIEFEDGAVTTASFMGNINRYFAIPNAFTFSEVESSTDKIGMNHYALQQYYQGIPVEGLGYRVHTRGGFVRSANGKGVKHLDVNTETIISEQQAFHTAITLLNTKDTIFRQAKKLITSKDFTYQPGSFSVVFQFDIRVSLVEHWRMSIDARTGQLVNKVSLVNSCTHDPKPKPTPLPYVVGTGLTNYYGKQNIRIEQIDENHTALSGKTEHGGIISTYSYNNRSLFLLLMGIPVPVSSITSTNTTYNLAYQKPAVSVQWAAEKTYEYYFKKHNRNSFDNQGAAIMSYVNVDVNLNNAFWTGELLAFGDGSNNNPLVELDIVGHEFTHGVTQYEARLQYLYEPGALNESFSDILGKAIEFDAFGDTATWQLGRHYRSGGLRDFVNPNSKNQPDTYEGDLWYTGYDDNGGVHYNSGVQNYWFYLLCKGGSGVNDHDFSYAVNPIGMDAAVNIAYRNLTDYLGNTSDYLDARIGSMLAAADLYGKNSTEYQEVDKAWDAVGVIDEPIIKSLEVYDITATTVKLRGNFIPRADTASYHFEYGTTPALGSSTQEYPYDGKVEGIITGLQSNTKYYVSLVASNKNGNTISTLTFTTLPLTPLVRIKRTVDVTETTAVLHGAVNPNSLFTSFRFEYGPTSALGMVTPTYPLSDTTEFVNASAPIENLQPRKTYYYKLIATNAHSSAATGIVTFYTAVKPVINSFAPMKADIKTAVTITGENFNPTPTKNIVSFGATRAKVLQASSTELKVEVPPGASLAPVSIVDEESGLRAQSVHYFTPTFTGDFKIDNMQLRVGNNEYIYQTIVEDMDGDKKPDIVTRNYLGFSIFLNVNQGGDITEQSFVRSLFNGTSTPGELSLVDFDGNGLKDVVGRFENGLRIYPNQSAPGYIFFGAPVDVPSTIKLNNAAFGDFDQDGHIDIVGSTSLEYQKTHVIAIRNENPKGQLSAANFEHRYQILVPYAISDILVNDMDNNGSSDMLVATDDEVSFLLMKNMSTGGSFQFDTIRADDPHRKHMVDYISCDFNDDLWKDVASHTVLQEGVMTILENRQSPNMLFTTPTVMLSDPRADVEPADINGDGKIDLIAGSLRRDFSILVNKLYPGEPITTNAFENLGTIGLTVANNAYTYISVNDLNGDGRPEIITNYDYYYGPHDGYQMEIWQNSTEDCLDAANVRIETYQNSAKIILPPNTTFEDFEIDYSHEETDQWYRVYSTTLYSLYAGYQYKLRVRTKCHLAYTAYHYTSFSTECLDATSFSLGTITANSVSLNTNNIYAYDIQYSLAGKKQWVQHSGYQIFNLAPGTEYDVRYRGNCSPYTQFKYLTFTTSCPSLTTIEISELNYNSAVAIPKRNFTGSVLLEYSEGNENWITIDASGTMYLLIPGKRYTVRGKFTCANDAAYTTVSFTTPCPSVSNLHVNDITPFTATASWFDQSQTNSYTITYKNNFTGKTSSLETTSTSVTLTDLTPGTAYSLSVAPHCLGQQSFTNLSFTTVCFSPETLTATAITHTAAKLAWHDDFGGSPYIVRYAATGSDEWIMNTTAATSMSLSDLRPGTSYDIRVHIECPSVTPPFASLRIKTALYDETTISPNPTTGVFTIYPASSLIGNQFVMYDNVGRIVARGILTDYTLDLSNYLPGMYSLKIDGEKLMRVVKY</sequence>
<feature type="active site" description="Proton donor" evidence="8">
    <location>
        <position position="498"/>
    </location>
</feature>
<feature type="domain" description="Fibronectin type-III" evidence="9">
    <location>
        <begin position="1487"/>
        <end position="1575"/>
    </location>
</feature>
<feature type="domain" description="Fibronectin type-III" evidence="9">
    <location>
        <begin position="592"/>
        <end position="681"/>
    </location>
</feature>
<evidence type="ECO:0000256" key="3">
    <source>
        <dbReference type="ARBA" id="ARBA00022723"/>
    </source>
</evidence>
<keyword evidence="6" id="KW-0862">Zinc</keyword>
<dbReference type="InterPro" id="IPR014756">
    <property type="entry name" value="Ig_E-set"/>
</dbReference>